<dbReference type="EMBL" id="CM016556">
    <property type="protein sequence ID" value="TKW12647.1"/>
    <property type="molecule type" value="Genomic_DNA"/>
</dbReference>
<evidence type="ECO:0000313" key="2">
    <source>
        <dbReference type="Proteomes" id="UP000298652"/>
    </source>
</evidence>
<organism evidence="1 2">
    <name type="scientific">Setaria viridis</name>
    <name type="common">Green bristlegrass</name>
    <name type="synonym">Setaria italica subsp. viridis</name>
    <dbReference type="NCBI Taxonomy" id="4556"/>
    <lineage>
        <taxon>Eukaryota</taxon>
        <taxon>Viridiplantae</taxon>
        <taxon>Streptophyta</taxon>
        <taxon>Embryophyta</taxon>
        <taxon>Tracheophyta</taxon>
        <taxon>Spermatophyta</taxon>
        <taxon>Magnoliopsida</taxon>
        <taxon>Liliopsida</taxon>
        <taxon>Poales</taxon>
        <taxon>Poaceae</taxon>
        <taxon>PACMAD clade</taxon>
        <taxon>Panicoideae</taxon>
        <taxon>Panicodae</taxon>
        <taxon>Paniceae</taxon>
        <taxon>Cenchrinae</taxon>
        <taxon>Setaria</taxon>
    </lineage>
</organism>
<dbReference type="AlphaFoldDB" id="A0A4U6UPC2"/>
<dbReference type="Proteomes" id="UP000298652">
    <property type="component" value="Chromosome 5"/>
</dbReference>
<reference evidence="1" key="1">
    <citation type="submission" date="2019-03" db="EMBL/GenBank/DDBJ databases">
        <title>WGS assembly of Setaria viridis.</title>
        <authorList>
            <person name="Huang P."/>
            <person name="Jenkins J."/>
            <person name="Grimwood J."/>
            <person name="Barry K."/>
            <person name="Healey A."/>
            <person name="Mamidi S."/>
            <person name="Sreedasyam A."/>
            <person name="Shu S."/>
            <person name="Feldman M."/>
            <person name="Wu J."/>
            <person name="Yu Y."/>
            <person name="Chen C."/>
            <person name="Johnson J."/>
            <person name="Rokhsar D."/>
            <person name="Baxter I."/>
            <person name="Schmutz J."/>
            <person name="Brutnell T."/>
            <person name="Kellogg E."/>
        </authorList>
    </citation>
    <scope>NUCLEOTIDE SEQUENCE [LARGE SCALE GENOMIC DNA]</scope>
</reference>
<dbReference type="Gramene" id="TKW12647">
    <property type="protein sequence ID" value="TKW12647"/>
    <property type="gene ID" value="SEVIR_5G049300v2"/>
</dbReference>
<protein>
    <submittedName>
        <fullName evidence="1">Uncharacterized protein</fullName>
    </submittedName>
</protein>
<evidence type="ECO:0000313" key="1">
    <source>
        <dbReference type="EMBL" id="TKW12647.1"/>
    </source>
</evidence>
<accession>A0A4U6UPC2</accession>
<sequence length="91" mass="9980">MSVVRLCIARTKKNKGCGTGFVMVDTANKLVVMTCAHSLNEWVRGTKECVSFHGMGDASVEAVVGHFLVTLGHRHGMRGYHDTWNNFGLVT</sequence>
<gene>
    <name evidence="1" type="ORF">SEVIR_5G049300v2</name>
</gene>
<proteinExistence type="predicted"/>
<name>A0A4U6UPC2_SETVI</name>
<keyword evidence="2" id="KW-1185">Reference proteome</keyword>